<keyword evidence="5" id="KW-0560">Oxidoreductase</keyword>
<keyword evidence="4 8" id="KW-0479">Metal-binding</keyword>
<dbReference type="VEuPathDB" id="VectorBase:SCAU002272"/>
<name>A0A1I8NV14_STOCA</name>
<evidence type="ECO:0000256" key="6">
    <source>
        <dbReference type="ARBA" id="ARBA00023004"/>
    </source>
</evidence>
<evidence type="ECO:0000256" key="2">
    <source>
        <dbReference type="ARBA" id="ARBA00010617"/>
    </source>
</evidence>
<evidence type="ECO:0000313" key="9">
    <source>
        <dbReference type="EnsemblMetazoa" id="SCAU002272-PA"/>
    </source>
</evidence>
<evidence type="ECO:0000256" key="1">
    <source>
        <dbReference type="ARBA" id="ARBA00001971"/>
    </source>
</evidence>
<organism evidence="9 10">
    <name type="scientific">Stomoxys calcitrans</name>
    <name type="common">Stable fly</name>
    <name type="synonym">Conops calcitrans</name>
    <dbReference type="NCBI Taxonomy" id="35570"/>
    <lineage>
        <taxon>Eukaryota</taxon>
        <taxon>Metazoa</taxon>
        <taxon>Ecdysozoa</taxon>
        <taxon>Arthropoda</taxon>
        <taxon>Hexapoda</taxon>
        <taxon>Insecta</taxon>
        <taxon>Pterygota</taxon>
        <taxon>Neoptera</taxon>
        <taxon>Endopterygota</taxon>
        <taxon>Diptera</taxon>
        <taxon>Brachycera</taxon>
        <taxon>Muscomorpha</taxon>
        <taxon>Muscoidea</taxon>
        <taxon>Muscidae</taxon>
        <taxon>Stomoxys</taxon>
    </lineage>
</organism>
<proteinExistence type="inferred from homology"/>
<keyword evidence="6 8" id="KW-0408">Iron</keyword>
<evidence type="ECO:0000256" key="3">
    <source>
        <dbReference type="ARBA" id="ARBA00022617"/>
    </source>
</evidence>
<dbReference type="PANTHER" id="PTHR24291">
    <property type="entry name" value="CYTOCHROME P450 FAMILY 4"/>
    <property type="match status" value="1"/>
</dbReference>
<dbReference type="Proteomes" id="UP000095300">
    <property type="component" value="Unassembled WGS sequence"/>
</dbReference>
<keyword evidence="7" id="KW-0503">Monooxygenase</keyword>
<dbReference type="PRINTS" id="PR00385">
    <property type="entry name" value="P450"/>
</dbReference>
<dbReference type="Gene3D" id="1.10.630.10">
    <property type="entry name" value="Cytochrome P450"/>
    <property type="match status" value="2"/>
</dbReference>
<dbReference type="GO" id="GO:0005506">
    <property type="term" value="F:iron ion binding"/>
    <property type="evidence" value="ECO:0007669"/>
    <property type="project" value="InterPro"/>
</dbReference>
<dbReference type="GO" id="GO:0016705">
    <property type="term" value="F:oxidoreductase activity, acting on paired donors, with incorporation or reduction of molecular oxygen"/>
    <property type="evidence" value="ECO:0007669"/>
    <property type="project" value="InterPro"/>
</dbReference>
<dbReference type="InterPro" id="IPR050196">
    <property type="entry name" value="Cytochrome_P450_Monoox"/>
</dbReference>
<dbReference type="PANTHER" id="PTHR24291:SF50">
    <property type="entry name" value="BIFUNCTIONAL ALBAFLAVENONE MONOOXYGENASE_TERPENE SYNTHASE"/>
    <property type="match status" value="1"/>
</dbReference>
<dbReference type="EnsemblMetazoa" id="SCAU002272-RA">
    <property type="protein sequence ID" value="SCAU002272-PA"/>
    <property type="gene ID" value="SCAU002272"/>
</dbReference>
<dbReference type="GO" id="GO:0020037">
    <property type="term" value="F:heme binding"/>
    <property type="evidence" value="ECO:0007669"/>
    <property type="project" value="InterPro"/>
</dbReference>
<sequence>MLFGFGSLFKAKTIIKKFTQYAQDYGKNLMVYSGPFLFLVTSDPITIKDILTSKNCICKPDLVYDGLRHVIGRGLITLDGDDWIHDRKILDGAFKIVKLKTFIPRFNSSVIALFQNIDGDIEFGKKSPLIRYLREQTMSFAAATVLGRDVVKSKVDIASFAESVVSASEYLSDMTSNFIYLNRLVRTLAANTIYKHDVDAIDETINIITESATNFPKLRGSDPSYIENFDSVVDVLARATKRNEFPAEHTTMELFHVLIGAFETSSGAAYFCLLMLAMHPEIQQLAYEEVCRIFPDDDEGHFEVTYEHLGQLEYLSCVINETLRICPVISQVGRKVVGGDVTLSNGAVLPEGQRIMIDIYNLHRSKEIWGPNALKFQPDNFLVENVRARHPFAFIPFTKGIRSCIGIRYAEFSVKITLARFIKRYKLYANAKIEDLVFENHISLHLPKHPEMKIERRKMSKPLEYLSCVINETLRICPVISQVGRKVVGGDVTLSNGAVLPEGQRIMIDIYNLHRSKEIWGPNALKFQPDNFLVENVRARHPFAFIPFTKGIRSCIGIRYAEFSVKITLARFIKRYKLYANAKIEDLVFENHISLHLPKHPEMKIERRKMSKP</sequence>
<protein>
    <recommendedName>
        <fullName evidence="11">Cytochrome P450</fullName>
    </recommendedName>
</protein>
<dbReference type="STRING" id="35570.A0A1I8NV14"/>
<feature type="binding site" description="axial binding residue" evidence="8">
    <location>
        <position position="404"/>
    </location>
    <ligand>
        <name>heme</name>
        <dbReference type="ChEBI" id="CHEBI:30413"/>
    </ligand>
    <ligandPart>
        <name>Fe</name>
        <dbReference type="ChEBI" id="CHEBI:18248"/>
    </ligandPart>
</feature>
<dbReference type="InterPro" id="IPR002401">
    <property type="entry name" value="Cyt_P450_E_grp-I"/>
</dbReference>
<evidence type="ECO:0008006" key="11">
    <source>
        <dbReference type="Google" id="ProtNLM"/>
    </source>
</evidence>
<dbReference type="AlphaFoldDB" id="A0A1I8NV14"/>
<keyword evidence="3 8" id="KW-0349">Heme</keyword>
<dbReference type="SUPFAM" id="SSF48264">
    <property type="entry name" value="Cytochrome P450"/>
    <property type="match status" value="2"/>
</dbReference>
<evidence type="ECO:0000256" key="7">
    <source>
        <dbReference type="ARBA" id="ARBA00023033"/>
    </source>
</evidence>
<evidence type="ECO:0000256" key="4">
    <source>
        <dbReference type="ARBA" id="ARBA00022723"/>
    </source>
</evidence>
<evidence type="ECO:0000256" key="8">
    <source>
        <dbReference type="PIRSR" id="PIRSR602401-1"/>
    </source>
</evidence>
<keyword evidence="10" id="KW-1185">Reference proteome</keyword>
<comment type="cofactor">
    <cofactor evidence="1 8">
        <name>heme</name>
        <dbReference type="ChEBI" id="CHEBI:30413"/>
    </cofactor>
</comment>
<evidence type="ECO:0000313" key="10">
    <source>
        <dbReference type="Proteomes" id="UP000095300"/>
    </source>
</evidence>
<reference evidence="9" key="1">
    <citation type="submission" date="2020-05" db="UniProtKB">
        <authorList>
            <consortium name="EnsemblMetazoa"/>
        </authorList>
    </citation>
    <scope>IDENTIFICATION</scope>
    <source>
        <strain evidence="9">USDA</strain>
    </source>
</reference>
<dbReference type="InterPro" id="IPR001128">
    <property type="entry name" value="Cyt_P450"/>
</dbReference>
<dbReference type="Pfam" id="PF00067">
    <property type="entry name" value="p450"/>
    <property type="match status" value="2"/>
</dbReference>
<accession>A0A1I8NV14</accession>
<dbReference type="PRINTS" id="PR00463">
    <property type="entry name" value="EP450I"/>
</dbReference>
<dbReference type="InterPro" id="IPR036396">
    <property type="entry name" value="Cyt_P450_sf"/>
</dbReference>
<evidence type="ECO:0000256" key="5">
    <source>
        <dbReference type="ARBA" id="ARBA00023002"/>
    </source>
</evidence>
<dbReference type="GO" id="GO:0004497">
    <property type="term" value="F:monooxygenase activity"/>
    <property type="evidence" value="ECO:0007669"/>
    <property type="project" value="UniProtKB-KW"/>
</dbReference>
<comment type="similarity">
    <text evidence="2">Belongs to the cytochrome P450 family.</text>
</comment>